<gene>
    <name evidence="1" type="ORF">SI8410_02002916</name>
</gene>
<keyword evidence="2" id="KW-1185">Reference proteome</keyword>
<accession>A0A7I8K4W0</accession>
<evidence type="ECO:0000313" key="2">
    <source>
        <dbReference type="Proteomes" id="UP000663760"/>
    </source>
</evidence>
<evidence type="ECO:0000313" key="1">
    <source>
        <dbReference type="EMBL" id="CAA7391652.1"/>
    </source>
</evidence>
<dbReference type="EMBL" id="LR746265">
    <property type="protein sequence ID" value="CAA7391652.1"/>
    <property type="molecule type" value="Genomic_DNA"/>
</dbReference>
<protein>
    <submittedName>
        <fullName evidence="1">Uncharacterized protein</fullName>
    </submittedName>
</protein>
<name>A0A7I8K4W0_SPIIN</name>
<organism evidence="1 2">
    <name type="scientific">Spirodela intermedia</name>
    <name type="common">Intermediate duckweed</name>
    <dbReference type="NCBI Taxonomy" id="51605"/>
    <lineage>
        <taxon>Eukaryota</taxon>
        <taxon>Viridiplantae</taxon>
        <taxon>Streptophyta</taxon>
        <taxon>Embryophyta</taxon>
        <taxon>Tracheophyta</taxon>
        <taxon>Spermatophyta</taxon>
        <taxon>Magnoliopsida</taxon>
        <taxon>Liliopsida</taxon>
        <taxon>Araceae</taxon>
        <taxon>Lemnoideae</taxon>
        <taxon>Spirodela</taxon>
    </lineage>
</organism>
<proteinExistence type="predicted"/>
<dbReference type="AlphaFoldDB" id="A0A7I8K4W0"/>
<sequence length="43" mass="5089">MPPFPEDDAISTAWSRSPFWLQAAIWVLRRPYKFPTHGCRSLR</sequence>
<dbReference type="Proteomes" id="UP000663760">
    <property type="component" value="Chromosome 2"/>
</dbReference>
<reference evidence="1" key="1">
    <citation type="submission" date="2020-02" db="EMBL/GenBank/DDBJ databases">
        <authorList>
            <person name="Scholz U."/>
            <person name="Mascher M."/>
            <person name="Fiebig A."/>
        </authorList>
    </citation>
    <scope>NUCLEOTIDE SEQUENCE</scope>
</reference>